<accession>A0ABQ6MZ22</accession>
<feature type="transmembrane region" description="Helical" evidence="1">
    <location>
        <begin position="172"/>
        <end position="192"/>
    </location>
</feature>
<evidence type="ECO:0000313" key="2">
    <source>
        <dbReference type="EMBL" id="GMI35737.1"/>
    </source>
</evidence>
<reference evidence="2 3" key="1">
    <citation type="journal article" date="2023" name="Commun. Biol.">
        <title>Genome analysis of Parmales, the sister group of diatoms, reveals the evolutionary specialization of diatoms from phago-mixotrophs to photoautotrophs.</title>
        <authorList>
            <person name="Ban H."/>
            <person name="Sato S."/>
            <person name="Yoshikawa S."/>
            <person name="Yamada K."/>
            <person name="Nakamura Y."/>
            <person name="Ichinomiya M."/>
            <person name="Sato N."/>
            <person name="Blanc-Mathieu R."/>
            <person name="Endo H."/>
            <person name="Kuwata A."/>
            <person name="Ogata H."/>
        </authorList>
    </citation>
    <scope>NUCLEOTIDE SEQUENCE [LARGE SCALE GENOMIC DNA]</scope>
</reference>
<evidence type="ECO:0000313" key="3">
    <source>
        <dbReference type="Proteomes" id="UP001165060"/>
    </source>
</evidence>
<dbReference type="Proteomes" id="UP001165060">
    <property type="component" value="Unassembled WGS sequence"/>
</dbReference>
<proteinExistence type="predicted"/>
<evidence type="ECO:0000256" key="1">
    <source>
        <dbReference type="SAM" id="Phobius"/>
    </source>
</evidence>
<keyword evidence="1" id="KW-0812">Transmembrane</keyword>
<protein>
    <submittedName>
        <fullName evidence="2">Uncharacterized protein</fullName>
    </submittedName>
</protein>
<feature type="transmembrane region" description="Helical" evidence="1">
    <location>
        <begin position="98"/>
        <end position="115"/>
    </location>
</feature>
<dbReference type="EMBL" id="BRYB01001887">
    <property type="protein sequence ID" value="GMI35737.1"/>
    <property type="molecule type" value="Genomic_DNA"/>
</dbReference>
<organism evidence="2 3">
    <name type="scientific">Tetraparma gracilis</name>
    <dbReference type="NCBI Taxonomy" id="2962635"/>
    <lineage>
        <taxon>Eukaryota</taxon>
        <taxon>Sar</taxon>
        <taxon>Stramenopiles</taxon>
        <taxon>Ochrophyta</taxon>
        <taxon>Bolidophyceae</taxon>
        <taxon>Parmales</taxon>
        <taxon>Triparmaceae</taxon>
        <taxon>Tetraparma</taxon>
    </lineage>
</organism>
<feature type="transmembrane region" description="Helical" evidence="1">
    <location>
        <begin position="147"/>
        <end position="165"/>
    </location>
</feature>
<feature type="transmembrane region" description="Helical" evidence="1">
    <location>
        <begin position="122"/>
        <end position="141"/>
    </location>
</feature>
<feature type="transmembrane region" description="Helical" evidence="1">
    <location>
        <begin position="69"/>
        <end position="86"/>
    </location>
</feature>
<keyword evidence="1" id="KW-1133">Transmembrane helix</keyword>
<feature type="transmembrane region" description="Helical" evidence="1">
    <location>
        <begin position="212"/>
        <end position="235"/>
    </location>
</feature>
<sequence>MWRAHALTPNLPFCEEPYALSPYLAQAGSCLAHAPYVPLVLLGVSSFSPSALPGLDARRSPDAGGARRLLVLQAAIQAFTALGGHALPNPRAVANQEVSIFLTYIFLLLLFTHLTPSGRNEVTAGAALLLCAAPVAFYAAAGLLPTIFSTFLGVLLLGCAVPGAFGRLTPRATSLLVATFLAAGALLVLETLSCDFLQGIARDVPYHLAFDIAFWQVVGGALDVVLVTPAGPLVAKR</sequence>
<name>A0ABQ6MZ22_9STRA</name>
<comment type="caution">
    <text evidence="2">The sequence shown here is derived from an EMBL/GenBank/DDBJ whole genome shotgun (WGS) entry which is preliminary data.</text>
</comment>
<keyword evidence="1" id="KW-0472">Membrane</keyword>
<gene>
    <name evidence="2" type="ORF">TeGR_g11657</name>
</gene>
<keyword evidence="3" id="KW-1185">Reference proteome</keyword>